<keyword evidence="3 7" id="KW-0288">FMN</keyword>
<feature type="binding site" evidence="7">
    <location>
        <position position="139"/>
    </location>
    <ligand>
        <name>FMN</name>
        <dbReference type="ChEBI" id="CHEBI:58210"/>
    </ligand>
</feature>
<feature type="signal peptide" evidence="8">
    <location>
        <begin position="1"/>
        <end position="26"/>
    </location>
</feature>
<feature type="binding site" evidence="7">
    <location>
        <position position="163"/>
    </location>
    <ligand>
        <name>glyoxylate</name>
        <dbReference type="ChEBI" id="CHEBI:36655"/>
    </ligand>
</feature>
<dbReference type="InterPro" id="IPR008259">
    <property type="entry name" value="FMN_hydac_DH_AS"/>
</dbReference>
<feature type="binding site" evidence="7">
    <location>
        <begin position="363"/>
        <end position="364"/>
    </location>
    <ligand>
        <name>FMN</name>
        <dbReference type="ChEBI" id="CHEBI:58210"/>
    </ligand>
</feature>
<dbReference type="PROSITE" id="PS51349">
    <property type="entry name" value="FMN_HYDROXY_ACID_DH_2"/>
    <property type="match status" value="1"/>
</dbReference>
<comment type="cofactor">
    <cofactor evidence="1">
        <name>FMN</name>
        <dbReference type="ChEBI" id="CHEBI:58210"/>
    </cofactor>
</comment>
<evidence type="ECO:0000259" key="9">
    <source>
        <dbReference type="PROSITE" id="PS51349"/>
    </source>
</evidence>
<dbReference type="Pfam" id="PF01070">
    <property type="entry name" value="FMN_dh"/>
    <property type="match status" value="1"/>
</dbReference>
<dbReference type="RefSeq" id="WP_340162624.1">
    <property type="nucleotide sequence ID" value="NZ_CP158484.1"/>
</dbReference>
<feature type="binding site" evidence="7">
    <location>
        <position position="161"/>
    </location>
    <ligand>
        <name>FMN</name>
        <dbReference type="ChEBI" id="CHEBI:58210"/>
    </ligand>
</feature>
<evidence type="ECO:0000256" key="6">
    <source>
        <dbReference type="PIRSR" id="PIRSR000138-1"/>
    </source>
</evidence>
<evidence type="ECO:0000256" key="8">
    <source>
        <dbReference type="SAM" id="SignalP"/>
    </source>
</evidence>
<keyword evidence="8" id="KW-0732">Signal</keyword>
<dbReference type="FunFam" id="3.20.20.70:FF:000029">
    <property type="entry name" value="L-lactate dehydrogenase"/>
    <property type="match status" value="1"/>
</dbReference>
<evidence type="ECO:0000256" key="2">
    <source>
        <dbReference type="ARBA" id="ARBA00022630"/>
    </source>
</evidence>
<dbReference type="InterPro" id="IPR012133">
    <property type="entry name" value="Alpha-hydoxy_acid_DH_FMN"/>
</dbReference>
<organism evidence="10">
    <name type="scientific">Vreelandella sp. SM1641</name>
    <dbReference type="NCBI Taxonomy" id="3126101"/>
    <lineage>
        <taxon>Bacteria</taxon>
        <taxon>Pseudomonadati</taxon>
        <taxon>Pseudomonadota</taxon>
        <taxon>Gammaproteobacteria</taxon>
        <taxon>Oceanospirillales</taxon>
        <taxon>Halomonadaceae</taxon>
        <taxon>Vreelandella</taxon>
    </lineage>
</organism>
<evidence type="ECO:0000256" key="7">
    <source>
        <dbReference type="PIRSR" id="PIRSR000138-2"/>
    </source>
</evidence>
<comment type="similarity">
    <text evidence="5">Belongs to the FMN-dependent alpha-hydroxy acid dehydrogenase family.</text>
</comment>
<dbReference type="InterPro" id="IPR013785">
    <property type="entry name" value="Aldolase_TIM"/>
</dbReference>
<dbReference type="GO" id="GO:0009060">
    <property type="term" value="P:aerobic respiration"/>
    <property type="evidence" value="ECO:0007669"/>
    <property type="project" value="TreeGrafter"/>
</dbReference>
<name>A0AAU7XMB3_9GAMM</name>
<keyword evidence="2 7" id="KW-0285">Flavoprotein</keyword>
<feature type="binding site" evidence="7">
    <location>
        <position position="57"/>
    </location>
    <ligand>
        <name>glyoxylate</name>
        <dbReference type="ChEBI" id="CHEBI:36655"/>
    </ligand>
</feature>
<dbReference type="PANTHER" id="PTHR10578">
    <property type="entry name" value="S -2-HYDROXY-ACID OXIDASE-RELATED"/>
    <property type="match status" value="1"/>
</dbReference>
<feature type="binding site" evidence="7">
    <location>
        <position position="285"/>
    </location>
    <ligand>
        <name>FMN</name>
        <dbReference type="ChEBI" id="CHEBI:58210"/>
    </ligand>
</feature>
<dbReference type="Gene3D" id="3.20.20.70">
    <property type="entry name" value="Aldolase class I"/>
    <property type="match status" value="1"/>
</dbReference>
<accession>A0AAU7XMB3</accession>
<dbReference type="SUPFAM" id="SSF51395">
    <property type="entry name" value="FMN-linked oxidoreductases"/>
    <property type="match status" value="1"/>
</dbReference>
<feature type="binding site" evidence="7">
    <location>
        <position position="309"/>
    </location>
    <ligand>
        <name>glyoxylate</name>
        <dbReference type="ChEBI" id="CHEBI:36655"/>
    </ligand>
</feature>
<dbReference type="KEGG" id="vrs:V8F66_00335"/>
<feature type="active site" description="Proton acceptor" evidence="6">
    <location>
        <position position="309"/>
    </location>
</feature>
<dbReference type="InterPro" id="IPR037396">
    <property type="entry name" value="FMN_HAD"/>
</dbReference>
<dbReference type="NCBIfam" id="NF008398">
    <property type="entry name" value="PRK11197.1"/>
    <property type="match status" value="1"/>
</dbReference>
<dbReference type="AlphaFoldDB" id="A0AAU7XMB3"/>
<dbReference type="EMBL" id="CP158484">
    <property type="protein sequence ID" value="XBY58978.1"/>
    <property type="molecule type" value="Genomic_DNA"/>
</dbReference>
<evidence type="ECO:0000256" key="4">
    <source>
        <dbReference type="ARBA" id="ARBA00023002"/>
    </source>
</evidence>
<dbReference type="GO" id="GO:0004459">
    <property type="term" value="F:L-lactate dehydrogenase (NAD+) activity"/>
    <property type="evidence" value="ECO:0007669"/>
    <property type="project" value="TreeGrafter"/>
</dbReference>
<protein>
    <submittedName>
        <fullName evidence="10">Alpha-hydroxy acid oxidase</fullName>
        <ecNumber evidence="10">1.-.-.-</ecNumber>
    </submittedName>
</protein>
<proteinExistence type="inferred from homology"/>
<dbReference type="GO" id="GO:0005886">
    <property type="term" value="C:plasma membrane"/>
    <property type="evidence" value="ECO:0007669"/>
    <property type="project" value="TreeGrafter"/>
</dbReference>
<feature type="binding site" evidence="7">
    <location>
        <position position="307"/>
    </location>
    <ligand>
        <name>FMN</name>
        <dbReference type="ChEBI" id="CHEBI:58210"/>
    </ligand>
</feature>
<feature type="binding site" evidence="7">
    <location>
        <position position="198"/>
    </location>
    <ligand>
        <name>glyoxylate</name>
        <dbReference type="ChEBI" id="CHEBI:36655"/>
    </ligand>
</feature>
<dbReference type="InterPro" id="IPR000262">
    <property type="entry name" value="FMN-dep_DH"/>
</dbReference>
<feature type="binding site" evidence="7">
    <location>
        <begin position="110"/>
        <end position="112"/>
    </location>
    <ligand>
        <name>FMN</name>
        <dbReference type="ChEBI" id="CHEBI:58210"/>
    </ligand>
</feature>
<evidence type="ECO:0000256" key="3">
    <source>
        <dbReference type="ARBA" id="ARBA00022643"/>
    </source>
</evidence>
<dbReference type="EC" id="1.-.-.-" evidence="10"/>
<dbReference type="CDD" id="cd02809">
    <property type="entry name" value="alpha_hydroxyacid_oxid_FMN"/>
    <property type="match status" value="1"/>
</dbReference>
<keyword evidence="4 10" id="KW-0560">Oxidoreductase</keyword>
<sequence>MKTGPITKAAVLTTISSLLRLFPSFATYCKVYMAEITCIEDLHRLARKRVPRIFYDYVDGGSWTESTYRANEADFQKIKFRQRVACDITKRSTTTTMLGQRVAMPVAIAPTGLTGMQHADGEILAARAAKCFGIPFTLSTMSICSIEAVASATQSHPFWFQVYVTKDRSFTADLIERAREARCSALVVTMDLQVFGQRHKDKKNGLSVPPKPTLRNIIDIAFKPGWCLQMLGTQNRQFGNILGHAKGVDNIASLVEWTEEQFDPTLSWQDVTWIKKRWGGKLIVKGIMDPEDARLAIAAGADAIVVSNHGGRQLDGAPSSLSALPAIIDAVGDQVEVHMDGGIRSGQDVLKAIALGAKGTYIGRAMLYGLGAQGEKGVSKVLEIIRNELDLSMAFCGRTDINAVNREILLCQNTDKYLN</sequence>
<feature type="binding site" evidence="7">
    <location>
        <position position="312"/>
    </location>
    <ligand>
        <name>glyoxylate</name>
        <dbReference type="ChEBI" id="CHEBI:36655"/>
    </ligand>
</feature>
<feature type="domain" description="FMN hydroxy acid dehydrogenase" evidence="9">
    <location>
        <begin position="31"/>
        <end position="414"/>
    </location>
</feature>
<gene>
    <name evidence="10" type="ORF">V8F66_00335</name>
</gene>
<evidence type="ECO:0000256" key="5">
    <source>
        <dbReference type="ARBA" id="ARBA00024042"/>
    </source>
</evidence>
<reference evidence="10" key="1">
    <citation type="submission" date="2024-02" db="EMBL/GenBank/DDBJ databases">
        <title>Complete genome sequence of Vreelandella sp. SM1641, a marine exopolysaccharide-producing bacterium isolated from deep-sea hydrothermal sediment of the southwest Indian Ocean.</title>
        <authorList>
            <person name="Zhu H."/>
            <person name="Sun M."/>
        </authorList>
    </citation>
    <scope>NUCLEOTIDE SEQUENCE</scope>
    <source>
        <strain evidence="10">SM1641</strain>
    </source>
</reference>
<dbReference type="GO" id="GO:0010181">
    <property type="term" value="F:FMN binding"/>
    <property type="evidence" value="ECO:0007669"/>
    <property type="project" value="InterPro"/>
</dbReference>
<dbReference type="PANTHER" id="PTHR10578:SF107">
    <property type="entry name" value="2-HYDROXYACID OXIDASE 1"/>
    <property type="match status" value="1"/>
</dbReference>
<evidence type="ECO:0000256" key="1">
    <source>
        <dbReference type="ARBA" id="ARBA00001917"/>
    </source>
</evidence>
<dbReference type="PIRSF" id="PIRSF000138">
    <property type="entry name" value="Al-hdrx_acd_dh"/>
    <property type="match status" value="1"/>
</dbReference>
<feature type="chain" id="PRO_5043694846" evidence="8">
    <location>
        <begin position="27"/>
        <end position="419"/>
    </location>
</feature>
<evidence type="ECO:0000313" key="10">
    <source>
        <dbReference type="EMBL" id="XBY58978.1"/>
    </source>
</evidence>
<dbReference type="PROSITE" id="PS00557">
    <property type="entry name" value="FMN_HYDROXY_ACID_DH_1"/>
    <property type="match status" value="1"/>
</dbReference>
<feature type="binding site" evidence="7">
    <location>
        <begin position="340"/>
        <end position="344"/>
    </location>
    <ligand>
        <name>FMN</name>
        <dbReference type="ChEBI" id="CHEBI:58210"/>
    </ligand>
</feature>
<feature type="binding site" evidence="7">
    <location>
        <position position="189"/>
    </location>
    <ligand>
        <name>FMN</name>
        <dbReference type="ChEBI" id="CHEBI:58210"/>
    </ligand>
</feature>